<feature type="region of interest" description="Disordered" evidence="1">
    <location>
        <begin position="1"/>
        <end position="97"/>
    </location>
</feature>
<evidence type="ECO:0000313" key="3">
    <source>
        <dbReference type="EMBL" id="PSR79152.1"/>
    </source>
</evidence>
<gene>
    <name evidence="3" type="ORF">PHLCEN_2v7123</name>
</gene>
<organism evidence="3 4">
    <name type="scientific">Hermanssonia centrifuga</name>
    <dbReference type="NCBI Taxonomy" id="98765"/>
    <lineage>
        <taxon>Eukaryota</taxon>
        <taxon>Fungi</taxon>
        <taxon>Dikarya</taxon>
        <taxon>Basidiomycota</taxon>
        <taxon>Agaricomycotina</taxon>
        <taxon>Agaricomycetes</taxon>
        <taxon>Polyporales</taxon>
        <taxon>Meruliaceae</taxon>
        <taxon>Hermanssonia</taxon>
    </lineage>
</organism>
<accession>A0A2R6NXB7</accession>
<name>A0A2R6NXB7_9APHY</name>
<evidence type="ECO:0000259" key="2">
    <source>
        <dbReference type="Pfam" id="PF20231"/>
    </source>
</evidence>
<feature type="region of interest" description="Disordered" evidence="1">
    <location>
        <begin position="124"/>
        <end position="157"/>
    </location>
</feature>
<evidence type="ECO:0000313" key="4">
    <source>
        <dbReference type="Proteomes" id="UP000186601"/>
    </source>
</evidence>
<feature type="region of interest" description="Disordered" evidence="1">
    <location>
        <begin position="380"/>
        <end position="405"/>
    </location>
</feature>
<dbReference type="Pfam" id="PF20231">
    <property type="entry name" value="DUF6589"/>
    <property type="match status" value="1"/>
</dbReference>
<feature type="compositionally biased region" description="Basic residues" evidence="1">
    <location>
        <begin position="74"/>
        <end position="84"/>
    </location>
</feature>
<reference evidence="3 4" key="1">
    <citation type="submission" date="2018-02" db="EMBL/GenBank/DDBJ databases">
        <title>Genome sequence of the basidiomycete white-rot fungus Phlebia centrifuga.</title>
        <authorList>
            <person name="Granchi Z."/>
            <person name="Peng M."/>
            <person name="de Vries R.P."/>
            <person name="Hilden K."/>
            <person name="Makela M.R."/>
            <person name="Grigoriev I."/>
            <person name="Riley R."/>
        </authorList>
    </citation>
    <scope>NUCLEOTIDE SEQUENCE [LARGE SCALE GENOMIC DNA]</scope>
    <source>
        <strain evidence="3 4">FBCC195</strain>
    </source>
</reference>
<dbReference type="STRING" id="98765.A0A2R6NXB7"/>
<sequence length="1044" mass="116744">MHSKDLRSPLPPSSPVFEATSPLTSPPPSSPTFTDQCLPGVRPLNTTAYDQWHLPPSSDGLDPGDRIRITGTPRTKKKARRALSRKLGQAKRGETMRKMREEQVKDQLTVEHEDPVVQQLSIANGIPPLPATPPNASQRPITPPNASQRSCEPGTAQRSEKLDAILTYIQAQGFSWGDLVKYVSDPELGRGIERWEGFFIEPDRVRRVLGWWASRRNSKTGRSTVHKWAADFLSMVVDKEGAVVTKTHLLQSRKMSIDANFASTFNLTSLYHWLKLLCPTMIHLLHAFSTTRRQIRESTERSIERKQRRVAASILDLLGERSQANSYVKHLFGLYLYASGAQRQVISVLNSLGKCSSYPALAGTQSLSMPELQKKRQLTFHDHEDSEGQPSQGSDSGSSEGELPVMESEDIPLSAIKPIGRTSSDSSSNSLLANATTTHANNIENKHFGLLRRISLACRISTKSLAQSSLLGHVYDNINMVFKVAEQVVGRTDSQENGTCATVFPLYGATDEDMQTANLLASLDAAPLLSIKDIDLTKDESALLRECLIHTILRIIVDFGGTQFTCYKADVAACTPVTSEKIPVHKTDTYPLPAMNIDESSITGNAEVIDTIFQELGYNDTNAKACGKVKIVHGDQLSVSRIRSVSSNRVGHEGIRSSYLDVVCGPGLFHAQIHAIFGTLQTHWGNSSLGHRDPGSLTFHNSVLFRKPITLTSLPPYRTCRDLVFVSLYARILHCLELISGTYLDRYVQTFTFQELQLHATSILDIYANSESVQELRMARANEVLREELSEGEETSRDPWTEGDTIYENALLFMRDALHIREFTDAIKVGDSGRIVIMLKRLALLYRGTGRTKYAHEMLHLIHNVTHVWPKPLRTIILNNWLVNPTGRANSFLPVDLLQEHMNFWVKNMYQAQGSAASWEWLETISPCINVLRELATQMNSTLGSQQGTKHHAPDLSHDIKELMRSLRTHRVYQQEQGRAIDDGSEVSDILVDGLHGLVGPLRDYNTAFDRLRVRRKVNPLVCENPKMQRMNQVSWMKTGVQLD</sequence>
<dbReference type="AlphaFoldDB" id="A0A2R6NXB7"/>
<feature type="compositionally biased region" description="Low complexity" evidence="1">
    <location>
        <begin position="388"/>
        <end position="402"/>
    </location>
</feature>
<dbReference type="EMBL" id="MLYV02000707">
    <property type="protein sequence ID" value="PSR79152.1"/>
    <property type="molecule type" value="Genomic_DNA"/>
</dbReference>
<dbReference type="Proteomes" id="UP000186601">
    <property type="component" value="Unassembled WGS sequence"/>
</dbReference>
<dbReference type="OrthoDB" id="2803256at2759"/>
<dbReference type="InterPro" id="IPR046496">
    <property type="entry name" value="DUF6589"/>
</dbReference>
<feature type="domain" description="DUF6589" evidence="2">
    <location>
        <begin position="525"/>
        <end position="951"/>
    </location>
</feature>
<proteinExistence type="predicted"/>
<evidence type="ECO:0000256" key="1">
    <source>
        <dbReference type="SAM" id="MobiDB-lite"/>
    </source>
</evidence>
<comment type="caution">
    <text evidence="3">The sequence shown here is derived from an EMBL/GenBank/DDBJ whole genome shotgun (WGS) entry which is preliminary data.</text>
</comment>
<keyword evidence="4" id="KW-1185">Reference proteome</keyword>
<protein>
    <recommendedName>
        <fullName evidence="2">DUF6589 domain-containing protein</fullName>
    </recommendedName>
</protein>
<feature type="compositionally biased region" description="Polar residues" evidence="1">
    <location>
        <begin position="134"/>
        <end position="150"/>
    </location>
</feature>